<sequence>RAVAGAKAEAGGRARVVVLDVQEEHLESEGSEEDEEAAASRLSPAVAASASLSLPAEVAAVVPYVHVPLSSLRRPEAEALAKTWDYVVVAATGGDHRAQQAVVRLTRVYGLRRVLLYDHNAE</sequence>
<evidence type="ECO:0000313" key="2">
    <source>
        <dbReference type="Proteomes" id="UP000747110"/>
    </source>
</evidence>
<proteinExistence type="predicted"/>
<dbReference type="EMBL" id="BNCP01000043">
    <property type="protein sequence ID" value="GIL88153.1"/>
    <property type="molecule type" value="Genomic_DNA"/>
</dbReference>
<dbReference type="OrthoDB" id="550682at2759"/>
<feature type="non-terminal residue" evidence="1">
    <location>
        <position position="1"/>
    </location>
</feature>
<evidence type="ECO:0000313" key="1">
    <source>
        <dbReference type="EMBL" id="GIL88153.1"/>
    </source>
</evidence>
<dbReference type="AlphaFoldDB" id="A0A8J4CYR2"/>
<keyword evidence="2" id="KW-1185">Reference proteome</keyword>
<dbReference type="Proteomes" id="UP000747110">
    <property type="component" value="Unassembled WGS sequence"/>
</dbReference>
<organism evidence="1 2">
    <name type="scientific">Volvox reticuliferus</name>
    <dbReference type="NCBI Taxonomy" id="1737510"/>
    <lineage>
        <taxon>Eukaryota</taxon>
        <taxon>Viridiplantae</taxon>
        <taxon>Chlorophyta</taxon>
        <taxon>core chlorophytes</taxon>
        <taxon>Chlorophyceae</taxon>
        <taxon>CS clade</taxon>
        <taxon>Chlamydomonadales</taxon>
        <taxon>Volvocaceae</taxon>
        <taxon>Volvox</taxon>
    </lineage>
</organism>
<protein>
    <submittedName>
        <fullName evidence="1">Uncharacterized protein</fullName>
    </submittedName>
</protein>
<reference evidence="1" key="1">
    <citation type="journal article" date="2021" name="Proc. Natl. Acad. Sci. U.S.A.">
        <title>Three genomes in the algal genus Volvox reveal the fate of a haploid sex-determining region after a transition to homothallism.</title>
        <authorList>
            <person name="Yamamoto K."/>
            <person name="Hamaji T."/>
            <person name="Kawai-Toyooka H."/>
            <person name="Matsuzaki R."/>
            <person name="Takahashi F."/>
            <person name="Nishimura Y."/>
            <person name="Kawachi M."/>
            <person name="Noguchi H."/>
            <person name="Minakuchi Y."/>
            <person name="Umen J.G."/>
            <person name="Toyoda A."/>
            <person name="Nozaki H."/>
        </authorList>
    </citation>
    <scope>NUCLEOTIDE SEQUENCE</scope>
    <source>
        <strain evidence="1">NIES-3786</strain>
    </source>
</reference>
<comment type="caution">
    <text evidence="1">The sequence shown here is derived from an EMBL/GenBank/DDBJ whole genome shotgun (WGS) entry which is preliminary data.</text>
</comment>
<name>A0A8J4CYR2_9CHLO</name>
<gene>
    <name evidence="1" type="ORF">Vretifemale_16243</name>
</gene>
<accession>A0A8J4CYR2</accession>